<protein>
    <submittedName>
        <fullName evidence="1">Uncharacterized protein</fullName>
    </submittedName>
</protein>
<proteinExistence type="predicted"/>
<dbReference type="EMBL" id="FXAN01000074">
    <property type="protein sequence ID" value="SMG01500.1"/>
    <property type="molecule type" value="Genomic_DNA"/>
</dbReference>
<dbReference type="AlphaFoldDB" id="A0A238H8I0"/>
<organism evidence="1 2">
    <name type="scientific">Burkholderia singularis</name>
    <dbReference type="NCBI Taxonomy" id="1503053"/>
    <lineage>
        <taxon>Bacteria</taxon>
        <taxon>Pseudomonadati</taxon>
        <taxon>Pseudomonadota</taxon>
        <taxon>Betaproteobacteria</taxon>
        <taxon>Burkholderiales</taxon>
        <taxon>Burkholderiaceae</taxon>
        <taxon>Burkholderia</taxon>
        <taxon>pseudomallei group</taxon>
    </lineage>
</organism>
<dbReference type="Proteomes" id="UP000198460">
    <property type="component" value="Unassembled WGS sequence"/>
</dbReference>
<sequence length="55" mass="5836">MPDRRLTVAAVSSHGRREASATGALSFDVPDAFDRIARSAAIAPVAARRAIQDSR</sequence>
<evidence type="ECO:0000313" key="1">
    <source>
        <dbReference type="EMBL" id="SMG01500.1"/>
    </source>
</evidence>
<gene>
    <name evidence="1" type="ORF">BSIN_4379</name>
</gene>
<reference evidence="1 2" key="1">
    <citation type="submission" date="2017-04" db="EMBL/GenBank/DDBJ databases">
        <authorList>
            <person name="Afonso C.L."/>
            <person name="Miller P.J."/>
            <person name="Scott M.A."/>
            <person name="Spackman E."/>
            <person name="Goraichik I."/>
            <person name="Dimitrov K.M."/>
            <person name="Suarez D.L."/>
            <person name="Swayne D.E."/>
        </authorList>
    </citation>
    <scope>NUCLEOTIDE SEQUENCE [LARGE SCALE GENOMIC DNA]</scope>
    <source>
        <strain evidence="1">LMG 28154</strain>
    </source>
</reference>
<name>A0A238H8I0_9BURK</name>
<evidence type="ECO:0000313" key="2">
    <source>
        <dbReference type="Proteomes" id="UP000198460"/>
    </source>
</evidence>
<accession>A0A238H8I0</accession>